<organism evidence="4 5">
    <name type="scientific">Xenoophorus captivus</name>
    <dbReference type="NCBI Taxonomy" id="1517983"/>
    <lineage>
        <taxon>Eukaryota</taxon>
        <taxon>Metazoa</taxon>
        <taxon>Chordata</taxon>
        <taxon>Craniata</taxon>
        <taxon>Vertebrata</taxon>
        <taxon>Euteleostomi</taxon>
        <taxon>Actinopterygii</taxon>
        <taxon>Neopterygii</taxon>
        <taxon>Teleostei</taxon>
        <taxon>Neoteleostei</taxon>
        <taxon>Acanthomorphata</taxon>
        <taxon>Ovalentaria</taxon>
        <taxon>Atherinomorphae</taxon>
        <taxon>Cyprinodontiformes</taxon>
        <taxon>Goodeidae</taxon>
        <taxon>Xenoophorus</taxon>
    </lineage>
</organism>
<keyword evidence="5" id="KW-1185">Reference proteome</keyword>
<feature type="transmembrane region" description="Helical" evidence="3">
    <location>
        <begin position="159"/>
        <end position="182"/>
    </location>
</feature>
<dbReference type="EMBL" id="JAHRIN010025440">
    <property type="protein sequence ID" value="MEQ2199753.1"/>
    <property type="molecule type" value="Genomic_DNA"/>
</dbReference>
<name>A0ABV0QWJ7_9TELE</name>
<dbReference type="PANTHER" id="PTHR24051">
    <property type="entry name" value="SUSHI DOMAIN-CONTAINING PROTEIN 1"/>
    <property type="match status" value="1"/>
</dbReference>
<accession>A0ABV0QWJ7</accession>
<feature type="transmembrane region" description="Helical" evidence="3">
    <location>
        <begin position="202"/>
        <end position="225"/>
    </location>
</feature>
<dbReference type="PANTHER" id="PTHR24051:SF9">
    <property type="entry name" value="FIBRONECTIN TYPE-III DOMAIN-CONTAINING PROTEIN"/>
    <property type="match status" value="1"/>
</dbReference>
<sequence>MEVDARLKKAVIPNLQPDTSYDFKITAPEGNMGGLRHRITAKTSPPITIRRPEIDQSRRETEATVTIILPLLETRMPVNIRQILEGVIYVFSASSSSVKLLKDISQRQKDSRQQKQVDLRRAYITARFTPETLPAFFSLGDQLDYGGFENRALEPGQEYVFFILAELNSTAGVQMMYVASPYTDKVIAPDSDPQPFDAGDGLIWVVGPVLAVVFIICIVIAILLYKK</sequence>
<keyword evidence="3" id="KW-0472">Membrane</keyword>
<evidence type="ECO:0000313" key="4">
    <source>
        <dbReference type="EMBL" id="MEQ2199753.1"/>
    </source>
</evidence>
<evidence type="ECO:0000256" key="2">
    <source>
        <dbReference type="ARBA" id="ARBA00023157"/>
    </source>
</evidence>
<proteinExistence type="predicted"/>
<keyword evidence="3" id="KW-1133">Transmembrane helix</keyword>
<protein>
    <submittedName>
        <fullName evidence="4">Uncharacterized protein</fullName>
    </submittedName>
</protein>
<comment type="caution">
    <text evidence="4">The sequence shown here is derived from an EMBL/GenBank/DDBJ whole genome shotgun (WGS) entry which is preliminary data.</text>
</comment>
<keyword evidence="2" id="KW-1015">Disulfide bond</keyword>
<evidence type="ECO:0000256" key="1">
    <source>
        <dbReference type="ARBA" id="ARBA00022737"/>
    </source>
</evidence>
<gene>
    <name evidence="4" type="ORF">XENOCAPTIV_010695</name>
</gene>
<dbReference type="Proteomes" id="UP001434883">
    <property type="component" value="Unassembled WGS sequence"/>
</dbReference>
<reference evidence="4 5" key="1">
    <citation type="submission" date="2021-06" db="EMBL/GenBank/DDBJ databases">
        <authorList>
            <person name="Palmer J.M."/>
        </authorList>
    </citation>
    <scope>NUCLEOTIDE SEQUENCE [LARGE SCALE GENOMIC DNA]</scope>
    <source>
        <strain evidence="4 5">XC_2019</strain>
        <tissue evidence="4">Muscle</tissue>
    </source>
</reference>
<keyword evidence="3" id="KW-0812">Transmembrane</keyword>
<keyword evidence="1" id="KW-0677">Repeat</keyword>
<dbReference type="InterPro" id="IPR051622">
    <property type="entry name" value="R-tyr_protein_phosphatases"/>
</dbReference>
<evidence type="ECO:0000256" key="3">
    <source>
        <dbReference type="SAM" id="Phobius"/>
    </source>
</evidence>
<evidence type="ECO:0000313" key="5">
    <source>
        <dbReference type="Proteomes" id="UP001434883"/>
    </source>
</evidence>